<dbReference type="PANTHER" id="PTHR12486">
    <property type="entry name" value="APRATAXIN-RELATED"/>
    <property type="match status" value="1"/>
</dbReference>
<reference evidence="7" key="2">
    <citation type="submission" date="2004-02" db="EMBL/GenBank/DDBJ databases">
        <authorList>
            <consortium name="Genoscope"/>
            <consortium name="Whitehead Institute Centre for Genome Research"/>
        </authorList>
    </citation>
    <scope>NUCLEOTIDE SEQUENCE</scope>
</reference>
<dbReference type="AlphaFoldDB" id="Q4RR26"/>
<comment type="caution">
    <text evidence="7">The sequence shown here is derived from an EMBL/GenBank/DDBJ whole genome shotgun (WGS) entry which is preliminary data.</text>
</comment>
<evidence type="ECO:0000256" key="3">
    <source>
        <dbReference type="PIRSR" id="PIRSR601310-1"/>
    </source>
</evidence>
<evidence type="ECO:0000256" key="1">
    <source>
        <dbReference type="ARBA" id="ARBA00024472"/>
    </source>
</evidence>
<dbReference type="PRINTS" id="PR00332">
    <property type="entry name" value="HISTRIAD"/>
</dbReference>
<sequence>QDKDLVCFKDIYPAAPHHYLVVPVPHIISCHSLQRRHVKLVERMAEMGRAVLRDQGITDLSDIRLGFHQPPFTSVHHLHLHVLAPASQISEYLVYKFLLKSDRFITEECFLKRLKRKPPEASCLNGCCHSGSLLTKDTTRTASMATQEASGDDVCPFCQIADKQTNTEILFSDEELLCFRDVKPGAETHFLVVTRRHIDNCRMLQTQHIPLVERMVEVARSVLEENKVHNSEDNRMGFHLPPFTSVPHLHLHVLCPASKMNVRAQLRYGPQSHWFIT</sequence>
<dbReference type="KEGG" id="tng:GSTEN00030348G001"/>
<dbReference type="Gene3D" id="3.30.428.10">
    <property type="entry name" value="HIT-like"/>
    <property type="match status" value="2"/>
</dbReference>
<dbReference type="GO" id="GO:0003824">
    <property type="term" value="F:catalytic activity"/>
    <property type="evidence" value="ECO:0007669"/>
    <property type="project" value="InterPro"/>
</dbReference>
<feature type="non-terminal residue" evidence="7">
    <location>
        <position position="277"/>
    </location>
</feature>
<evidence type="ECO:0000256" key="4">
    <source>
        <dbReference type="PIRSR" id="PIRSR601310-3"/>
    </source>
</evidence>
<comment type="similarity">
    <text evidence="2">Belongs to the HINT family.</text>
</comment>
<comment type="catalytic activity">
    <reaction evidence="1">
        <text>adenosine 5'-phosphoramidate + H2O = NH4(+) + AMP</text>
        <dbReference type="Rhea" id="RHEA:67916"/>
        <dbReference type="ChEBI" id="CHEBI:15377"/>
        <dbReference type="ChEBI" id="CHEBI:28938"/>
        <dbReference type="ChEBI" id="CHEBI:57890"/>
        <dbReference type="ChEBI" id="CHEBI:456215"/>
    </reaction>
</comment>
<dbReference type="InterPro" id="IPR001310">
    <property type="entry name" value="Histidine_triad_HIT"/>
</dbReference>
<feature type="domain" description="HIT" evidence="6">
    <location>
        <begin position="1"/>
        <end position="92"/>
    </location>
</feature>
<reference evidence="7" key="1">
    <citation type="journal article" date="2004" name="Nature">
        <title>Genome duplication in the teleost fish Tetraodon nigroviridis reveals the early vertebrate proto-karyotype.</title>
        <authorList>
            <person name="Jaillon O."/>
            <person name="Aury J.-M."/>
            <person name="Brunet F."/>
            <person name="Petit J.-L."/>
            <person name="Stange-Thomann N."/>
            <person name="Mauceli E."/>
            <person name="Bouneau L."/>
            <person name="Fischer C."/>
            <person name="Ozouf-Costaz C."/>
            <person name="Bernot A."/>
            <person name="Nicaud S."/>
            <person name="Jaffe D."/>
            <person name="Fisher S."/>
            <person name="Lutfalla G."/>
            <person name="Dossat C."/>
            <person name="Segurens B."/>
            <person name="Dasilva C."/>
            <person name="Salanoubat M."/>
            <person name="Levy M."/>
            <person name="Boudet N."/>
            <person name="Castellano S."/>
            <person name="Anthouard V."/>
            <person name="Jubin C."/>
            <person name="Castelli V."/>
            <person name="Katinka M."/>
            <person name="Vacherie B."/>
            <person name="Biemont C."/>
            <person name="Skalli Z."/>
            <person name="Cattolico L."/>
            <person name="Poulain J."/>
            <person name="De Berardinis V."/>
            <person name="Cruaud C."/>
            <person name="Duprat S."/>
            <person name="Brottier P."/>
            <person name="Coutanceau J.-P."/>
            <person name="Gouzy J."/>
            <person name="Parra G."/>
            <person name="Lardier G."/>
            <person name="Chapple C."/>
            <person name="McKernan K.J."/>
            <person name="McEwan P."/>
            <person name="Bosak S."/>
            <person name="Kellis M."/>
            <person name="Volff J.-N."/>
            <person name="Guigo R."/>
            <person name="Zody M.C."/>
            <person name="Mesirov J."/>
            <person name="Lindblad-Toh K."/>
            <person name="Birren B."/>
            <person name="Nusbaum C."/>
            <person name="Kahn D."/>
            <person name="Robinson-Rechavi M."/>
            <person name="Laudet V."/>
            <person name="Schachter V."/>
            <person name="Quetier F."/>
            <person name="Saurin W."/>
            <person name="Scarpelli C."/>
            <person name="Wincker P."/>
            <person name="Lander E.S."/>
            <person name="Weissenbach J."/>
            <person name="Roest Crollius H."/>
        </authorList>
    </citation>
    <scope>NUCLEOTIDE SEQUENCE [LARGE SCALE GENOMIC DNA]</scope>
</reference>
<accession>Q4RR26</accession>
<feature type="short sequence motif" description="Histidine triad motif" evidence="5">
    <location>
        <begin position="77"/>
        <end position="81"/>
    </location>
</feature>
<dbReference type="PANTHER" id="PTHR12486:SF6">
    <property type="entry name" value="ADENOSINE 5'-MONOPHOSPHORAMIDASE HINT3"/>
    <property type="match status" value="1"/>
</dbReference>
<dbReference type="SUPFAM" id="SSF54197">
    <property type="entry name" value="HIT-like"/>
    <property type="match status" value="2"/>
</dbReference>
<gene>
    <name evidence="7" type="ORF">GSTENG00030348001</name>
</gene>
<feature type="non-terminal residue" evidence="7">
    <location>
        <position position="1"/>
    </location>
</feature>
<feature type="active site" description="Tele-AMP-histidine intermediate" evidence="3">
    <location>
        <position position="250"/>
    </location>
</feature>
<evidence type="ECO:0000256" key="5">
    <source>
        <dbReference type="PROSITE-ProRule" id="PRU00464"/>
    </source>
</evidence>
<feature type="domain" description="HIT" evidence="6">
    <location>
        <begin position="156"/>
        <end position="264"/>
    </location>
</feature>
<protein>
    <submittedName>
        <fullName evidence="7">(spotted green pufferfish) hypothetical protein</fullName>
    </submittedName>
</protein>
<organism evidence="7">
    <name type="scientific">Tetraodon nigroviridis</name>
    <name type="common">Spotted green pufferfish</name>
    <name type="synonym">Chelonodon nigroviridis</name>
    <dbReference type="NCBI Taxonomy" id="99883"/>
    <lineage>
        <taxon>Eukaryota</taxon>
        <taxon>Metazoa</taxon>
        <taxon>Chordata</taxon>
        <taxon>Craniata</taxon>
        <taxon>Vertebrata</taxon>
        <taxon>Euteleostomi</taxon>
        <taxon>Actinopterygii</taxon>
        <taxon>Neopterygii</taxon>
        <taxon>Teleostei</taxon>
        <taxon>Neoteleostei</taxon>
        <taxon>Acanthomorphata</taxon>
        <taxon>Eupercaria</taxon>
        <taxon>Tetraodontiformes</taxon>
        <taxon>Tetradontoidea</taxon>
        <taxon>Tetraodontidae</taxon>
        <taxon>Tetraodon</taxon>
    </lineage>
</organism>
<feature type="short sequence motif" description="Histidine triad motif" evidence="4 5">
    <location>
        <begin position="248"/>
        <end position="252"/>
    </location>
</feature>
<dbReference type="InterPro" id="IPR036265">
    <property type="entry name" value="HIT-like_sf"/>
</dbReference>
<name>Q4RR26_TETNG</name>
<dbReference type="OrthoDB" id="1915375at2759"/>
<evidence type="ECO:0000313" key="7">
    <source>
        <dbReference type="EMBL" id="CAG09156.1"/>
    </source>
</evidence>
<proteinExistence type="inferred from homology"/>
<dbReference type="PROSITE" id="PS51084">
    <property type="entry name" value="HIT_2"/>
    <property type="match status" value="2"/>
</dbReference>
<dbReference type="Pfam" id="PF11969">
    <property type="entry name" value="DcpS_C"/>
    <property type="match status" value="2"/>
</dbReference>
<dbReference type="EMBL" id="CAAE01015003">
    <property type="protein sequence ID" value="CAG09156.1"/>
    <property type="molecule type" value="Genomic_DNA"/>
</dbReference>
<dbReference type="InterPro" id="IPR011146">
    <property type="entry name" value="HIT-like"/>
</dbReference>
<evidence type="ECO:0000256" key="2">
    <source>
        <dbReference type="ARBA" id="ARBA00025764"/>
    </source>
</evidence>
<evidence type="ECO:0000259" key="6">
    <source>
        <dbReference type="PROSITE" id="PS51084"/>
    </source>
</evidence>